<evidence type="ECO:0000259" key="2">
    <source>
        <dbReference type="SMART" id="SM00829"/>
    </source>
</evidence>
<dbReference type="InterPro" id="IPR036291">
    <property type="entry name" value="NAD(P)-bd_dom_sf"/>
</dbReference>
<protein>
    <recommendedName>
        <fullName evidence="2">Enoyl reductase (ER) domain-containing protein</fullName>
    </recommendedName>
</protein>
<dbReference type="Pfam" id="PF16884">
    <property type="entry name" value="ADH_N_2"/>
    <property type="match status" value="1"/>
</dbReference>
<dbReference type="InterPro" id="IPR011032">
    <property type="entry name" value="GroES-like_sf"/>
</dbReference>
<dbReference type="RefSeq" id="WP_229735441.1">
    <property type="nucleotide sequence ID" value="NZ_BMGF01000001.1"/>
</dbReference>
<dbReference type="InterPro" id="IPR020843">
    <property type="entry name" value="ER"/>
</dbReference>
<gene>
    <name evidence="3" type="ORF">FHS75_000057</name>
</gene>
<keyword evidence="4" id="KW-1185">Reference proteome</keyword>
<evidence type="ECO:0000256" key="1">
    <source>
        <dbReference type="ARBA" id="ARBA00023002"/>
    </source>
</evidence>
<dbReference type="GO" id="GO:0016628">
    <property type="term" value="F:oxidoreductase activity, acting on the CH-CH group of donors, NAD or NADP as acceptor"/>
    <property type="evidence" value="ECO:0007669"/>
    <property type="project" value="InterPro"/>
</dbReference>
<sequence length="343" mass="36534">MSGTKNRVWQVGRPNDDTAGGMALVRGHFERGETQMPVPGEGEVLVRAEYFSPDFMNHAWVRGMPGKFDALPHGAAMRGGVAGIVAESRNAAFKEGDRVTGFLDWADYTVCDGTDHMGLALQQVPEGVDTASGLVTIGMSGVCAWLGLTEFSRVNPGDTVLVSGASGGIGSIVGQLLPLFGARGVGLAGGPEKCAALLDNGFDTAVDYKSDDLIAEIAKACPEGVDLFFDNVGGNLLSAALPNMRRGGHILICGGTAHYGATPEPIYNHIYLAMSSLTMRGFFYFDHVDLFEPARERLAHWLREGRISEWLDIEEGFDRVPDAALAGFSGGVKGRKLVRVDDA</sequence>
<organism evidence="3 4">
    <name type="scientific">Novosphingobium marinum</name>
    <dbReference type="NCBI Taxonomy" id="1514948"/>
    <lineage>
        <taxon>Bacteria</taxon>
        <taxon>Pseudomonadati</taxon>
        <taxon>Pseudomonadota</taxon>
        <taxon>Alphaproteobacteria</taxon>
        <taxon>Sphingomonadales</taxon>
        <taxon>Sphingomonadaceae</taxon>
        <taxon>Novosphingobium</taxon>
    </lineage>
</organism>
<dbReference type="SUPFAM" id="SSF51735">
    <property type="entry name" value="NAD(P)-binding Rossmann-fold domains"/>
    <property type="match status" value="1"/>
</dbReference>
<keyword evidence="1" id="KW-0560">Oxidoreductase</keyword>
<dbReference type="Gene3D" id="3.90.180.10">
    <property type="entry name" value="Medium-chain alcohol dehydrogenases, catalytic domain"/>
    <property type="match status" value="1"/>
</dbReference>
<evidence type="ECO:0000313" key="3">
    <source>
        <dbReference type="EMBL" id="NYH93752.1"/>
    </source>
</evidence>
<accession>A0A7Y9XSM0</accession>
<dbReference type="SUPFAM" id="SSF50129">
    <property type="entry name" value="GroES-like"/>
    <property type="match status" value="1"/>
</dbReference>
<dbReference type="AlphaFoldDB" id="A0A7Y9XSM0"/>
<name>A0A7Y9XSM0_9SPHN</name>
<feature type="domain" description="Enoyl reductase (ER)" evidence="2">
    <location>
        <begin position="27"/>
        <end position="325"/>
    </location>
</feature>
<dbReference type="InterPro" id="IPR045010">
    <property type="entry name" value="MDR_fam"/>
</dbReference>
<comment type="caution">
    <text evidence="3">The sequence shown here is derived from an EMBL/GenBank/DDBJ whole genome shotgun (WGS) entry which is preliminary data.</text>
</comment>
<dbReference type="EMBL" id="JACBZF010000001">
    <property type="protein sequence ID" value="NYH93752.1"/>
    <property type="molecule type" value="Genomic_DNA"/>
</dbReference>
<dbReference type="Pfam" id="PF00107">
    <property type="entry name" value="ADH_zinc_N"/>
    <property type="match status" value="1"/>
</dbReference>
<evidence type="ECO:0000313" key="4">
    <source>
        <dbReference type="Proteomes" id="UP000522081"/>
    </source>
</evidence>
<dbReference type="Gene3D" id="3.40.50.720">
    <property type="entry name" value="NAD(P)-binding Rossmann-like Domain"/>
    <property type="match status" value="1"/>
</dbReference>
<dbReference type="InterPro" id="IPR013149">
    <property type="entry name" value="ADH-like_C"/>
</dbReference>
<dbReference type="SMART" id="SM00829">
    <property type="entry name" value="PKS_ER"/>
    <property type="match status" value="1"/>
</dbReference>
<dbReference type="Proteomes" id="UP000522081">
    <property type="component" value="Unassembled WGS sequence"/>
</dbReference>
<dbReference type="InterPro" id="IPR041694">
    <property type="entry name" value="ADH_N_2"/>
</dbReference>
<dbReference type="PANTHER" id="PTHR43205:SF7">
    <property type="entry name" value="PROSTAGLANDIN REDUCTASE 1"/>
    <property type="match status" value="1"/>
</dbReference>
<dbReference type="CDD" id="cd05288">
    <property type="entry name" value="PGDH"/>
    <property type="match status" value="1"/>
</dbReference>
<dbReference type="FunFam" id="3.40.50.720:FF:000121">
    <property type="entry name" value="Prostaglandin reductase 2"/>
    <property type="match status" value="1"/>
</dbReference>
<proteinExistence type="predicted"/>
<dbReference type="PANTHER" id="PTHR43205">
    <property type="entry name" value="PROSTAGLANDIN REDUCTASE"/>
    <property type="match status" value="1"/>
</dbReference>
<reference evidence="3 4" key="1">
    <citation type="submission" date="2020-07" db="EMBL/GenBank/DDBJ databases">
        <title>Genomic Encyclopedia of Type Strains, Phase IV (KMG-IV): sequencing the most valuable type-strain genomes for metagenomic binning, comparative biology and taxonomic classification.</title>
        <authorList>
            <person name="Goeker M."/>
        </authorList>
    </citation>
    <scope>NUCLEOTIDE SEQUENCE [LARGE SCALE GENOMIC DNA]</scope>
    <source>
        <strain evidence="3 4">DSM 29043</strain>
    </source>
</reference>